<feature type="domain" description="HAMP" evidence="7">
    <location>
        <begin position="344"/>
        <end position="396"/>
    </location>
</feature>
<dbReference type="Pfam" id="PF00672">
    <property type="entry name" value="HAMP"/>
    <property type="match status" value="1"/>
</dbReference>
<dbReference type="PROSITE" id="PS50885">
    <property type="entry name" value="HAMP"/>
    <property type="match status" value="1"/>
</dbReference>
<gene>
    <name evidence="8" type="ORF">ETQ85_20325</name>
</gene>
<dbReference type="GO" id="GO:0016020">
    <property type="term" value="C:membrane"/>
    <property type="evidence" value="ECO:0007669"/>
    <property type="project" value="UniProtKB-SubCell"/>
</dbReference>
<reference evidence="8 9" key="1">
    <citation type="submission" date="2019-01" db="EMBL/GenBank/DDBJ databases">
        <title>Zoogloea oleivorans genome sequencing and assembly.</title>
        <authorList>
            <person name="Tancsics A."/>
            <person name="Farkas M."/>
            <person name="Kriszt B."/>
            <person name="Maroti G."/>
            <person name="Horvath B."/>
        </authorList>
    </citation>
    <scope>NUCLEOTIDE SEQUENCE [LARGE SCALE GENOMIC DNA]</scope>
    <source>
        <strain evidence="8 9">Buc</strain>
    </source>
</reference>
<name>A0A6C2CKH9_9RHOO</name>
<dbReference type="AlphaFoldDB" id="A0A6C2CKH9"/>
<organism evidence="8 9">
    <name type="scientific">Zoogloea oleivorans</name>
    <dbReference type="NCBI Taxonomy" id="1552750"/>
    <lineage>
        <taxon>Bacteria</taxon>
        <taxon>Pseudomonadati</taxon>
        <taxon>Pseudomonadota</taxon>
        <taxon>Betaproteobacteria</taxon>
        <taxon>Rhodocyclales</taxon>
        <taxon>Zoogloeaceae</taxon>
        <taxon>Zoogloea</taxon>
    </lineage>
</organism>
<keyword evidence="9" id="KW-1185">Reference proteome</keyword>
<dbReference type="EMBL" id="SDKK01000024">
    <property type="protein sequence ID" value="TYC53939.1"/>
    <property type="molecule type" value="Genomic_DNA"/>
</dbReference>
<dbReference type="PANTHER" id="PTHR32089">
    <property type="entry name" value="METHYL-ACCEPTING CHEMOTAXIS PROTEIN MCPB"/>
    <property type="match status" value="1"/>
</dbReference>
<dbReference type="GO" id="GO:0006935">
    <property type="term" value="P:chemotaxis"/>
    <property type="evidence" value="ECO:0007669"/>
    <property type="project" value="UniProtKB-ARBA"/>
</dbReference>
<dbReference type="PROSITE" id="PS50111">
    <property type="entry name" value="CHEMOTAXIS_TRANSDUC_2"/>
    <property type="match status" value="1"/>
</dbReference>
<evidence type="ECO:0000313" key="9">
    <source>
        <dbReference type="Proteomes" id="UP000389128"/>
    </source>
</evidence>
<comment type="caution">
    <text evidence="8">The sequence shown here is derived from an EMBL/GenBank/DDBJ whole genome shotgun (WGS) entry which is preliminary data.</text>
</comment>
<keyword evidence="2 4" id="KW-0807">Transducer</keyword>
<keyword evidence="5" id="KW-1133">Transmembrane helix</keyword>
<dbReference type="InterPro" id="IPR003660">
    <property type="entry name" value="HAMP_dom"/>
</dbReference>
<evidence type="ECO:0000256" key="4">
    <source>
        <dbReference type="PROSITE-ProRule" id="PRU00284"/>
    </source>
</evidence>
<dbReference type="CDD" id="cd06225">
    <property type="entry name" value="HAMP"/>
    <property type="match status" value="1"/>
</dbReference>
<accession>A0A6C2CKH9</accession>
<dbReference type="Pfam" id="PF00015">
    <property type="entry name" value="MCPsignal"/>
    <property type="match status" value="1"/>
</dbReference>
<proteinExistence type="inferred from homology"/>
<evidence type="ECO:0000256" key="3">
    <source>
        <dbReference type="ARBA" id="ARBA00029447"/>
    </source>
</evidence>
<evidence type="ECO:0000259" key="7">
    <source>
        <dbReference type="PROSITE" id="PS50885"/>
    </source>
</evidence>
<evidence type="ECO:0000256" key="1">
    <source>
        <dbReference type="ARBA" id="ARBA00004370"/>
    </source>
</evidence>
<dbReference type="GO" id="GO:0007165">
    <property type="term" value="P:signal transduction"/>
    <property type="evidence" value="ECO:0007669"/>
    <property type="project" value="UniProtKB-KW"/>
</dbReference>
<sequence length="673" mass="71749">MNIIFVPAIGLLNKMRYPAKFGLVGAISFLIMLALLVQLAGSLKTSLTTTENELDAINRVPKVLSVIQLTQQHRGLSSAVLSGNEAMGPALSKKSEELVAAMKQADEALSVLVEADHRQRWQETKGAWEALRSGGSGMKAADNIAAHTRLIAQQTVVLHDLGDAGELALDPSPDSYYLLDNIVRRIPTVTERLGRLRALGTGALAAKAMDEQRRFDISAQMGDLHTAMADIKENFSRSAALDPRLKPSLDRLAGELEVETGKIVDQLRNHVLKDDFEMPSEAYLAMTTRVIDMVYARTFSEILPETERLLAERARVLKQRFLTNIVVAVGVMLVLVYIGIGMYLSVLGSVRELREGAAGLASGNLGTRIRFSASDELKEVANQFNEMAQSFSDVIRRVQSSAHDVSRSAISLAESAAEVSRGSEAQSEAASSMAAAVEEMTVGVDEIANSAAAAEGASSESGRLSADGGSVVAQTVSEMKLIAGTVNEAARVIRELGEQSSHISMMVNSIKEIADQTNLLALNAAIEAARAGETGRGFAVVADEVRKLAERTGKATDEITSMVASIQGGTTRAVGTMEDGVKRVESGVLLATRAGSSMELLSRGAGDVALAVADISSALREQGAASTEIARSVEHIAQMAERNSAAVRDTAGTARELQTLAHQLQGEVERFRI</sequence>
<keyword evidence="5" id="KW-0812">Transmembrane</keyword>
<evidence type="ECO:0000256" key="5">
    <source>
        <dbReference type="SAM" id="Phobius"/>
    </source>
</evidence>
<evidence type="ECO:0000313" key="8">
    <source>
        <dbReference type="EMBL" id="TYC53939.1"/>
    </source>
</evidence>
<evidence type="ECO:0000259" key="6">
    <source>
        <dbReference type="PROSITE" id="PS50111"/>
    </source>
</evidence>
<dbReference type="SMART" id="SM00304">
    <property type="entry name" value="HAMP"/>
    <property type="match status" value="2"/>
</dbReference>
<evidence type="ECO:0000256" key="2">
    <source>
        <dbReference type="ARBA" id="ARBA00023224"/>
    </source>
</evidence>
<keyword evidence="5" id="KW-0472">Membrane</keyword>
<protein>
    <submittedName>
        <fullName evidence="8">Methyl-accepting chemotaxis protein</fullName>
    </submittedName>
</protein>
<dbReference type="FunFam" id="1.10.287.950:FF:000001">
    <property type="entry name" value="Methyl-accepting chemotaxis sensory transducer"/>
    <property type="match status" value="1"/>
</dbReference>
<comment type="subcellular location">
    <subcellularLocation>
        <location evidence="1">Membrane</location>
    </subcellularLocation>
</comment>
<dbReference type="OrthoDB" id="343520at2"/>
<dbReference type="CDD" id="cd11386">
    <property type="entry name" value="MCP_signal"/>
    <property type="match status" value="1"/>
</dbReference>
<feature type="transmembrane region" description="Helical" evidence="5">
    <location>
        <begin position="21"/>
        <end position="40"/>
    </location>
</feature>
<comment type="similarity">
    <text evidence="3">Belongs to the methyl-accepting chemotaxis (MCP) protein family.</text>
</comment>
<dbReference type="SMART" id="SM00283">
    <property type="entry name" value="MA"/>
    <property type="match status" value="1"/>
</dbReference>
<dbReference type="PANTHER" id="PTHR32089:SF112">
    <property type="entry name" value="LYSOZYME-LIKE PROTEIN-RELATED"/>
    <property type="match status" value="1"/>
</dbReference>
<dbReference type="Proteomes" id="UP000389128">
    <property type="component" value="Unassembled WGS sequence"/>
</dbReference>
<dbReference type="Gene3D" id="1.10.287.950">
    <property type="entry name" value="Methyl-accepting chemotaxis protein"/>
    <property type="match status" value="1"/>
</dbReference>
<feature type="domain" description="Methyl-accepting transducer" evidence="6">
    <location>
        <begin position="401"/>
        <end position="637"/>
    </location>
</feature>
<dbReference type="RefSeq" id="WP_148580914.1">
    <property type="nucleotide sequence ID" value="NZ_JAVEUW010000007.1"/>
</dbReference>
<feature type="transmembrane region" description="Helical" evidence="5">
    <location>
        <begin position="321"/>
        <end position="344"/>
    </location>
</feature>
<dbReference type="SUPFAM" id="SSF58104">
    <property type="entry name" value="Methyl-accepting chemotaxis protein (MCP) signaling domain"/>
    <property type="match status" value="1"/>
</dbReference>
<dbReference type="InterPro" id="IPR004089">
    <property type="entry name" value="MCPsignal_dom"/>
</dbReference>